<dbReference type="AlphaFoldDB" id="A0A644U6F0"/>
<dbReference type="EMBL" id="VSSQ01000080">
    <property type="protein sequence ID" value="MPL74473.1"/>
    <property type="molecule type" value="Genomic_DNA"/>
</dbReference>
<gene>
    <name evidence="1" type="ORF">SDC9_20285</name>
</gene>
<comment type="caution">
    <text evidence="1">The sequence shown here is derived from an EMBL/GenBank/DDBJ whole genome shotgun (WGS) entry which is preliminary data.</text>
</comment>
<protein>
    <submittedName>
        <fullName evidence="1">Uncharacterized protein</fullName>
    </submittedName>
</protein>
<accession>A0A644U6F0</accession>
<reference evidence="1" key="1">
    <citation type="submission" date="2019-08" db="EMBL/GenBank/DDBJ databases">
        <authorList>
            <person name="Kucharzyk K."/>
            <person name="Murdoch R.W."/>
            <person name="Higgins S."/>
            <person name="Loffler F."/>
        </authorList>
    </citation>
    <scope>NUCLEOTIDE SEQUENCE</scope>
</reference>
<evidence type="ECO:0000313" key="1">
    <source>
        <dbReference type="EMBL" id="MPL74473.1"/>
    </source>
</evidence>
<name>A0A644U6F0_9ZZZZ</name>
<sequence>MVLALENLNLLFFLLLNREEIRHTESCNVPNGQIVEQYNLPNKSDIRTNKARIIADPVNTPSKAGIN</sequence>
<proteinExistence type="predicted"/>
<organism evidence="1">
    <name type="scientific">bioreactor metagenome</name>
    <dbReference type="NCBI Taxonomy" id="1076179"/>
    <lineage>
        <taxon>unclassified sequences</taxon>
        <taxon>metagenomes</taxon>
        <taxon>ecological metagenomes</taxon>
    </lineage>
</organism>